<protein>
    <recommendedName>
        <fullName evidence="12">Taste receptor type 2</fullName>
    </recommendedName>
</protein>
<accession>A0A8T2LL82</accession>
<proteinExistence type="inferred from homology"/>
<reference evidence="14 15" key="1">
    <citation type="submission" date="2021-07" db="EMBL/GenBank/DDBJ databases">
        <authorList>
            <person name="Imarazene B."/>
            <person name="Zahm M."/>
            <person name="Klopp C."/>
            <person name="Cabau C."/>
            <person name="Beille S."/>
            <person name="Jouanno E."/>
            <person name="Castinel A."/>
            <person name="Lluch J."/>
            <person name="Gil L."/>
            <person name="Kuchtly C."/>
            <person name="Lopez Roques C."/>
            <person name="Donnadieu C."/>
            <person name="Parrinello H."/>
            <person name="Journot L."/>
            <person name="Du K."/>
            <person name="Schartl M."/>
            <person name="Retaux S."/>
            <person name="Guiguen Y."/>
        </authorList>
    </citation>
    <scope>NUCLEOTIDE SEQUENCE [LARGE SCALE GENOMIC DNA]</scope>
    <source>
        <strain evidence="14">Pach_M1</strain>
        <tissue evidence="14">Testis</tissue>
    </source>
</reference>
<evidence type="ECO:0000256" key="9">
    <source>
        <dbReference type="ARBA" id="ARBA00023170"/>
    </source>
</evidence>
<keyword evidence="8 12" id="KW-0472">Membrane</keyword>
<evidence type="ECO:0000256" key="11">
    <source>
        <dbReference type="RuleBase" id="RU004423"/>
    </source>
</evidence>
<dbReference type="Pfam" id="PF05296">
    <property type="entry name" value="TAS2R"/>
    <property type="match status" value="1"/>
</dbReference>
<evidence type="ECO:0000256" key="1">
    <source>
        <dbReference type="ARBA" id="ARBA00004141"/>
    </source>
</evidence>
<gene>
    <name evidence="14" type="ORF">AMEX_G14540</name>
</gene>
<evidence type="ECO:0000256" key="7">
    <source>
        <dbReference type="ARBA" id="ARBA00023040"/>
    </source>
</evidence>
<comment type="subcellular location">
    <subcellularLocation>
        <location evidence="1 12">Membrane</location>
        <topology evidence="1 12">Multi-pass membrane protein</topology>
    </subcellularLocation>
</comment>
<evidence type="ECO:0000256" key="8">
    <source>
        <dbReference type="ARBA" id="ARBA00023136"/>
    </source>
</evidence>
<evidence type="ECO:0000256" key="5">
    <source>
        <dbReference type="ARBA" id="ARBA00022692"/>
    </source>
</evidence>
<dbReference type="Proteomes" id="UP000752171">
    <property type="component" value="Unassembled WGS sequence"/>
</dbReference>
<feature type="transmembrane region" description="Helical" evidence="13">
    <location>
        <begin position="124"/>
        <end position="146"/>
    </location>
</feature>
<feature type="transmembrane region" description="Helical" evidence="13">
    <location>
        <begin position="6"/>
        <end position="30"/>
    </location>
</feature>
<feature type="transmembrane region" description="Helical" evidence="13">
    <location>
        <begin position="84"/>
        <end position="103"/>
    </location>
</feature>
<evidence type="ECO:0000256" key="2">
    <source>
        <dbReference type="ARBA" id="ARBA00007376"/>
    </source>
</evidence>
<evidence type="ECO:0000256" key="10">
    <source>
        <dbReference type="ARBA" id="ARBA00023224"/>
    </source>
</evidence>
<evidence type="ECO:0000313" key="15">
    <source>
        <dbReference type="Proteomes" id="UP000752171"/>
    </source>
</evidence>
<comment type="similarity">
    <text evidence="2 11">Belongs to the G-protein coupled receptor T2R family.</text>
</comment>
<keyword evidence="5 12" id="KW-0812">Transmembrane</keyword>
<keyword evidence="9 12" id="KW-0675">Receptor</keyword>
<dbReference type="PANTHER" id="PTHR11394">
    <property type="entry name" value="TASTE RECEPTOR TYPE 2"/>
    <property type="match status" value="1"/>
</dbReference>
<feature type="transmembrane region" description="Helical" evidence="13">
    <location>
        <begin position="227"/>
        <end position="251"/>
    </location>
</feature>
<keyword evidence="4 12" id="KW-0716">Sensory transduction</keyword>
<comment type="caution">
    <text evidence="14">The sequence shown here is derived from an EMBL/GenBank/DDBJ whole genome shotgun (WGS) entry which is preliminary data.</text>
</comment>
<evidence type="ECO:0000256" key="3">
    <source>
        <dbReference type="ARBA" id="ARBA00022480"/>
    </source>
</evidence>
<feature type="transmembrane region" description="Helical" evidence="13">
    <location>
        <begin position="166"/>
        <end position="193"/>
    </location>
</feature>
<feature type="transmembrane region" description="Helical" evidence="13">
    <location>
        <begin position="42"/>
        <end position="64"/>
    </location>
</feature>
<dbReference type="AlphaFoldDB" id="A0A8T2LL82"/>
<sequence length="293" mass="33185">MSDEAFALVNVPVSVASIFLNSFFVFCMIFPQQGTERLKQPLKALLGSLVGCNSTVHITILVMVFNNIFLTFGSQIMRWYTPSIVIYIMTASVNSSHWLNVFYCLQIIPVRHPYSIWFKKNLRVFVYCSLTIKIVICCLLGISVNVTSLSSFYSDMTDSLLTFTVAAFWIRLSFFILSLCLMLTSSSLTVVFLRRHMKNMEKSSGSCSSPQRQRQIRVTIMSITIQALLHITCSILVIIEQLILGVSIILFDTNRNILCTVISLYSFGTTINLGLSQGVFRQIVEFYIKSKCM</sequence>
<dbReference type="GO" id="GO:0033038">
    <property type="term" value="F:bitter taste receptor activity"/>
    <property type="evidence" value="ECO:0007669"/>
    <property type="project" value="InterPro"/>
</dbReference>
<evidence type="ECO:0000256" key="13">
    <source>
        <dbReference type="SAM" id="Phobius"/>
    </source>
</evidence>
<dbReference type="GO" id="GO:0016020">
    <property type="term" value="C:membrane"/>
    <property type="evidence" value="ECO:0007669"/>
    <property type="project" value="UniProtKB-SubCell"/>
</dbReference>
<evidence type="ECO:0000256" key="6">
    <source>
        <dbReference type="ARBA" id="ARBA00022989"/>
    </source>
</evidence>
<evidence type="ECO:0000256" key="4">
    <source>
        <dbReference type="ARBA" id="ARBA00022606"/>
    </source>
</evidence>
<dbReference type="EMBL" id="JAICCE010000011">
    <property type="protein sequence ID" value="KAG9271597.1"/>
    <property type="molecule type" value="Genomic_DNA"/>
</dbReference>
<evidence type="ECO:0000313" key="14">
    <source>
        <dbReference type="EMBL" id="KAG9271597.1"/>
    </source>
</evidence>
<feature type="transmembrane region" description="Helical" evidence="13">
    <location>
        <begin position="257"/>
        <end position="275"/>
    </location>
</feature>
<dbReference type="Gene3D" id="1.20.1070.10">
    <property type="entry name" value="Rhodopsin 7-helix transmembrane proteins"/>
    <property type="match status" value="1"/>
</dbReference>
<keyword evidence="6 13" id="KW-1133">Transmembrane helix</keyword>
<dbReference type="InterPro" id="IPR007960">
    <property type="entry name" value="TAS2R"/>
</dbReference>
<dbReference type="GO" id="GO:0004930">
    <property type="term" value="F:G protein-coupled receptor activity"/>
    <property type="evidence" value="ECO:0007669"/>
    <property type="project" value="UniProtKB-KW"/>
</dbReference>
<keyword evidence="10 12" id="KW-0807">Transducer</keyword>
<name>A0A8T2LL82_ASTMX</name>
<evidence type="ECO:0000256" key="12">
    <source>
        <dbReference type="RuleBase" id="RU004424"/>
    </source>
</evidence>
<keyword evidence="7 12" id="KW-0297">G-protein coupled receptor</keyword>
<keyword evidence="3 12" id="KW-0919">Taste</keyword>
<organism evidence="14 15">
    <name type="scientific">Astyanax mexicanus</name>
    <name type="common">Blind cave fish</name>
    <name type="synonym">Astyanax fasciatus mexicanus</name>
    <dbReference type="NCBI Taxonomy" id="7994"/>
    <lineage>
        <taxon>Eukaryota</taxon>
        <taxon>Metazoa</taxon>
        <taxon>Chordata</taxon>
        <taxon>Craniata</taxon>
        <taxon>Vertebrata</taxon>
        <taxon>Euteleostomi</taxon>
        <taxon>Actinopterygii</taxon>
        <taxon>Neopterygii</taxon>
        <taxon>Teleostei</taxon>
        <taxon>Ostariophysi</taxon>
        <taxon>Characiformes</taxon>
        <taxon>Characoidei</taxon>
        <taxon>Acestrorhamphidae</taxon>
        <taxon>Acestrorhamphinae</taxon>
        <taxon>Astyanax</taxon>
    </lineage>
</organism>